<evidence type="ECO:0000313" key="2">
    <source>
        <dbReference type="EMBL" id="MCM6776293.1"/>
    </source>
</evidence>
<dbReference type="InterPro" id="IPR041413">
    <property type="entry name" value="MLTR_LBD"/>
</dbReference>
<dbReference type="Gene3D" id="3.30.450.180">
    <property type="match status" value="1"/>
</dbReference>
<evidence type="ECO:0000313" key="3">
    <source>
        <dbReference type="Proteomes" id="UP001139157"/>
    </source>
</evidence>
<dbReference type="EMBL" id="JAMRXG010000010">
    <property type="protein sequence ID" value="MCM6776293.1"/>
    <property type="molecule type" value="Genomic_DNA"/>
</dbReference>
<dbReference type="CDD" id="cd00093">
    <property type="entry name" value="HTH_XRE"/>
    <property type="match status" value="1"/>
</dbReference>
<evidence type="ECO:0000259" key="1">
    <source>
        <dbReference type="PROSITE" id="PS50943"/>
    </source>
</evidence>
<dbReference type="Pfam" id="PF13560">
    <property type="entry name" value="HTH_31"/>
    <property type="match status" value="1"/>
</dbReference>
<comment type="caution">
    <text evidence="2">The sequence shown here is derived from an EMBL/GenBank/DDBJ whole genome shotgun (WGS) entry which is preliminary data.</text>
</comment>
<feature type="domain" description="HTH cro/C1-type" evidence="1">
    <location>
        <begin position="34"/>
        <end position="81"/>
    </location>
</feature>
<keyword evidence="3" id="KW-1185">Reference proteome</keyword>
<dbReference type="SMART" id="SM00530">
    <property type="entry name" value="HTH_XRE"/>
    <property type="match status" value="1"/>
</dbReference>
<dbReference type="RefSeq" id="WP_251914604.1">
    <property type="nucleotide sequence ID" value="NZ_JAMRXG010000010.1"/>
</dbReference>
<organism evidence="2 3">
    <name type="scientific">Nocardia pulmonis</name>
    <dbReference type="NCBI Taxonomy" id="2951408"/>
    <lineage>
        <taxon>Bacteria</taxon>
        <taxon>Bacillati</taxon>
        <taxon>Actinomycetota</taxon>
        <taxon>Actinomycetes</taxon>
        <taxon>Mycobacteriales</taxon>
        <taxon>Nocardiaceae</taxon>
        <taxon>Nocardia</taxon>
    </lineage>
</organism>
<reference evidence="2" key="1">
    <citation type="submission" date="2022-06" db="EMBL/GenBank/DDBJ databases">
        <title>Novel species in genus nocardia.</title>
        <authorList>
            <person name="Li F."/>
        </authorList>
    </citation>
    <scope>NUCLEOTIDE SEQUENCE</scope>
    <source>
        <strain evidence="2">CDC141</strain>
    </source>
</reference>
<dbReference type="PANTHER" id="PTHR35010:SF2">
    <property type="entry name" value="BLL4672 PROTEIN"/>
    <property type="match status" value="1"/>
</dbReference>
<dbReference type="Proteomes" id="UP001139157">
    <property type="component" value="Unassembled WGS sequence"/>
</dbReference>
<dbReference type="InterPro" id="IPR001387">
    <property type="entry name" value="Cro/C1-type_HTH"/>
</dbReference>
<dbReference type="PROSITE" id="PS50943">
    <property type="entry name" value="HTH_CROC1"/>
    <property type="match status" value="1"/>
</dbReference>
<accession>A0A9X2EDM1</accession>
<dbReference type="SUPFAM" id="SSF47413">
    <property type="entry name" value="lambda repressor-like DNA-binding domains"/>
    <property type="match status" value="1"/>
</dbReference>
<protein>
    <submittedName>
        <fullName evidence="2">Helix-turn-helix transcriptional regulator</fullName>
    </submittedName>
</protein>
<dbReference type="GO" id="GO:0003677">
    <property type="term" value="F:DNA binding"/>
    <property type="evidence" value="ECO:0007669"/>
    <property type="project" value="InterPro"/>
</dbReference>
<sequence length="285" mass="30964">MSDNEMGLYLRTLRESVTPAQVGLPTGPRRRTPGLRRAELATLAGVSVEYLTRLEQGRDRHPSAAVLSALADALSMTPSQRVHLHYLAKGADPGFSCIGSPRPNREVRPVVQAVLDQLEPAPAAVFNRLGEALACTDGYRRVMGPTGQLDDGLPANFPRYLFTDPRARTAYPDWEHQADKTIATLKQGPYRSDPVVTALIDELSLLAGAEFTDRLARIPGLPDTNGIVRMNHPEVGPLRLAYERLELSADDDQYILAHLPADEATAAALDRLIGRHPGGLRAVSG</sequence>
<dbReference type="InterPro" id="IPR010982">
    <property type="entry name" value="Lambda_DNA-bd_dom_sf"/>
</dbReference>
<dbReference type="Gene3D" id="1.10.260.40">
    <property type="entry name" value="lambda repressor-like DNA-binding domains"/>
    <property type="match status" value="1"/>
</dbReference>
<dbReference type="PANTHER" id="PTHR35010">
    <property type="entry name" value="BLL4672 PROTEIN-RELATED"/>
    <property type="match status" value="1"/>
</dbReference>
<name>A0A9X2EDM1_9NOCA</name>
<gene>
    <name evidence="2" type="ORF">NDR86_22665</name>
</gene>
<dbReference type="Pfam" id="PF17765">
    <property type="entry name" value="MLTR_LBD"/>
    <property type="match status" value="1"/>
</dbReference>
<dbReference type="AlphaFoldDB" id="A0A9X2EDM1"/>
<proteinExistence type="predicted"/>